<dbReference type="Gene3D" id="3.30.360.10">
    <property type="entry name" value="Dihydrodipicolinate Reductase, domain 2"/>
    <property type="match status" value="1"/>
</dbReference>
<dbReference type="InterPro" id="IPR000683">
    <property type="entry name" value="Gfo/Idh/MocA-like_OxRdtase_N"/>
</dbReference>
<organism evidence="3 4">
    <name type="scientific">Penicillium concentricum</name>
    <dbReference type="NCBI Taxonomy" id="293559"/>
    <lineage>
        <taxon>Eukaryota</taxon>
        <taxon>Fungi</taxon>
        <taxon>Dikarya</taxon>
        <taxon>Ascomycota</taxon>
        <taxon>Pezizomycotina</taxon>
        <taxon>Eurotiomycetes</taxon>
        <taxon>Eurotiomycetidae</taxon>
        <taxon>Eurotiales</taxon>
        <taxon>Aspergillaceae</taxon>
        <taxon>Penicillium</taxon>
    </lineage>
</organism>
<dbReference type="GO" id="GO:0016491">
    <property type="term" value="F:oxidoreductase activity"/>
    <property type="evidence" value="ECO:0007669"/>
    <property type="project" value="UniProtKB-KW"/>
</dbReference>
<dbReference type="GeneID" id="81467495"/>
<keyword evidence="4" id="KW-1185">Reference proteome</keyword>
<dbReference type="PANTHER" id="PTHR43818">
    <property type="entry name" value="BCDNA.GH03377"/>
    <property type="match status" value="1"/>
</dbReference>
<dbReference type="RefSeq" id="XP_056574127.1">
    <property type="nucleotide sequence ID" value="XM_056728312.1"/>
</dbReference>
<dbReference type="Pfam" id="PF01408">
    <property type="entry name" value="GFO_IDH_MocA"/>
    <property type="match status" value="1"/>
</dbReference>
<reference evidence="3" key="1">
    <citation type="submission" date="2022-12" db="EMBL/GenBank/DDBJ databases">
        <authorList>
            <person name="Petersen C."/>
        </authorList>
    </citation>
    <scope>NUCLEOTIDE SEQUENCE</scope>
    <source>
        <strain evidence="3">IBT 3081</strain>
    </source>
</reference>
<gene>
    <name evidence="3" type="ORF">N7517_010589</name>
</gene>
<sequence>MSINTHTATHASYAIAAMEAGAHVFVEMPLAATVTDAQRVVETAQLTKRKLVVGYILRHHLNWMDFIVQARELGPPFVMRINQNQRSTGKAWEIHKRILQDVKNPVIDCGVHYIDVMLQIPDNAIRQDRALTKNMTDAVRSLTIVLAADRSMRENRAIDL</sequence>
<proteinExistence type="predicted"/>
<dbReference type="InterPro" id="IPR050463">
    <property type="entry name" value="Gfo/Idh/MocA_oxidrdct_glycsds"/>
</dbReference>
<dbReference type="Gene3D" id="3.40.50.720">
    <property type="entry name" value="NAD(P)-binding Rossmann-like Domain"/>
    <property type="match status" value="1"/>
</dbReference>
<comment type="caution">
    <text evidence="3">The sequence shown here is derived from an EMBL/GenBank/DDBJ whole genome shotgun (WGS) entry which is preliminary data.</text>
</comment>
<dbReference type="AlphaFoldDB" id="A0A9W9RAG8"/>
<evidence type="ECO:0000313" key="4">
    <source>
        <dbReference type="Proteomes" id="UP001147752"/>
    </source>
</evidence>
<keyword evidence="1" id="KW-0560">Oxidoreductase</keyword>
<dbReference type="PANTHER" id="PTHR43818:SF11">
    <property type="entry name" value="BCDNA.GH03377"/>
    <property type="match status" value="1"/>
</dbReference>
<accession>A0A9W9RAG8</accession>
<feature type="domain" description="Gfo/Idh/MocA-like oxidoreductase N-terminal" evidence="2">
    <location>
        <begin position="2"/>
        <end position="55"/>
    </location>
</feature>
<evidence type="ECO:0000259" key="2">
    <source>
        <dbReference type="Pfam" id="PF01408"/>
    </source>
</evidence>
<dbReference type="Proteomes" id="UP001147752">
    <property type="component" value="Unassembled WGS sequence"/>
</dbReference>
<evidence type="ECO:0000313" key="3">
    <source>
        <dbReference type="EMBL" id="KAJ5355980.1"/>
    </source>
</evidence>
<dbReference type="SUPFAM" id="SSF51735">
    <property type="entry name" value="NAD(P)-binding Rossmann-fold domains"/>
    <property type="match status" value="1"/>
</dbReference>
<dbReference type="InterPro" id="IPR036291">
    <property type="entry name" value="NAD(P)-bd_dom_sf"/>
</dbReference>
<evidence type="ECO:0000256" key="1">
    <source>
        <dbReference type="ARBA" id="ARBA00023002"/>
    </source>
</evidence>
<dbReference type="OrthoDB" id="64915at2759"/>
<dbReference type="EMBL" id="JAPZBT010000006">
    <property type="protein sequence ID" value="KAJ5355980.1"/>
    <property type="molecule type" value="Genomic_DNA"/>
</dbReference>
<name>A0A9W9RAG8_9EURO</name>
<protein>
    <submittedName>
        <fullName evidence="3">Quinate utilization oxidoreductase QutH</fullName>
    </submittedName>
</protein>
<dbReference type="GO" id="GO:0000166">
    <property type="term" value="F:nucleotide binding"/>
    <property type="evidence" value="ECO:0007669"/>
    <property type="project" value="InterPro"/>
</dbReference>
<reference evidence="3" key="2">
    <citation type="journal article" date="2023" name="IMA Fungus">
        <title>Comparative genomic study of the Penicillium genus elucidates a diverse pangenome and 15 lateral gene transfer events.</title>
        <authorList>
            <person name="Petersen C."/>
            <person name="Sorensen T."/>
            <person name="Nielsen M.R."/>
            <person name="Sondergaard T.E."/>
            <person name="Sorensen J.L."/>
            <person name="Fitzpatrick D.A."/>
            <person name="Frisvad J.C."/>
            <person name="Nielsen K.L."/>
        </authorList>
    </citation>
    <scope>NUCLEOTIDE SEQUENCE</scope>
    <source>
        <strain evidence="3">IBT 3081</strain>
    </source>
</reference>